<gene>
    <name evidence="3" type="ORF">SAMN04489757_10640</name>
</gene>
<accession>A0A1I5DJB8</accession>
<organism evidence="3 4">
    <name type="scientific">Anaerocolumna aminovalerica</name>
    <dbReference type="NCBI Taxonomy" id="1527"/>
    <lineage>
        <taxon>Bacteria</taxon>
        <taxon>Bacillati</taxon>
        <taxon>Bacillota</taxon>
        <taxon>Clostridia</taxon>
        <taxon>Lachnospirales</taxon>
        <taxon>Lachnospiraceae</taxon>
        <taxon>Anaerocolumna</taxon>
    </lineage>
</organism>
<reference evidence="3 4" key="1">
    <citation type="submission" date="2016-10" db="EMBL/GenBank/DDBJ databases">
        <authorList>
            <person name="de Groot N.N."/>
        </authorList>
    </citation>
    <scope>NUCLEOTIDE SEQUENCE [LARGE SCALE GENOMIC DNA]</scope>
    <source>
        <strain evidence="3 4">DSM 1283</strain>
    </source>
</reference>
<feature type="transmembrane region" description="Helical" evidence="2">
    <location>
        <begin position="334"/>
        <end position="358"/>
    </location>
</feature>
<keyword evidence="2" id="KW-0472">Membrane</keyword>
<dbReference type="PANTHER" id="PTHR23526">
    <property type="entry name" value="INTEGRAL MEMBRANE TRANSPORT PROTEIN-RELATED"/>
    <property type="match status" value="1"/>
</dbReference>
<evidence type="ECO:0000256" key="2">
    <source>
        <dbReference type="SAM" id="Phobius"/>
    </source>
</evidence>
<feature type="transmembrane region" description="Helical" evidence="2">
    <location>
        <begin position="309"/>
        <end position="328"/>
    </location>
</feature>
<dbReference type="STRING" id="1527.SAMN04489757_10640"/>
<dbReference type="Pfam" id="PF07690">
    <property type="entry name" value="MFS_1"/>
    <property type="match status" value="1"/>
</dbReference>
<protein>
    <submittedName>
        <fullName evidence="3">Major Facilitator Superfamily protein</fullName>
    </submittedName>
</protein>
<dbReference type="InterPro" id="IPR052528">
    <property type="entry name" value="Sugar_transport-like"/>
</dbReference>
<evidence type="ECO:0000313" key="4">
    <source>
        <dbReference type="Proteomes" id="UP000198806"/>
    </source>
</evidence>
<dbReference type="InterPro" id="IPR011701">
    <property type="entry name" value="MFS"/>
</dbReference>
<dbReference type="Gene3D" id="1.20.1250.20">
    <property type="entry name" value="MFS general substrate transporter like domains"/>
    <property type="match status" value="2"/>
</dbReference>
<dbReference type="AlphaFoldDB" id="A0A1I5DJB8"/>
<feature type="transmembrane region" description="Helical" evidence="2">
    <location>
        <begin position="93"/>
        <end position="116"/>
    </location>
</feature>
<keyword evidence="4" id="KW-1185">Reference proteome</keyword>
<sequence>MYTKLKRIFRQIYFNSNELTEEEYKRGQKKLILSGLTANMISLLTTGTFLVGYLSYLGASERYIAIIGAIPQLGCILQMFSPYIFEKLKHRKLLICICCFLFRFSVGTIIFVPYVLHKKVSQLMVIMIIYSFAYLAAGFVTPGLNNWNMSITPVRGRGRFLAIKDITSMFGVAAASLMIGRMLDYYKVNNKYLTGFTIIFLLALVISILDFMLLSGIGEPINIQQVHNSSLFQMISRPLKDLHFRKVIFFLSIWYFAVHFSVSFISIYMVNSLELSYSFISVVGVLGNIFGMVSIYLWGSLADKTSWNFLLKTSGIIIAFCYMGWAFVTVNNALILVPVFQILLTGSNGAFNMAAVNIQYAYGPESGKTAYLGVTQSIAYVTGFFGGILGAAASQLLKNLRIEWKVVSIGNIQILFLITSLILFTALGSIKIKK</sequence>
<evidence type="ECO:0000313" key="3">
    <source>
        <dbReference type="EMBL" id="SFN99364.1"/>
    </source>
</evidence>
<dbReference type="InterPro" id="IPR036259">
    <property type="entry name" value="MFS_trans_sf"/>
</dbReference>
<dbReference type="RefSeq" id="WP_091684921.1">
    <property type="nucleotide sequence ID" value="NZ_BAABFM010000013.1"/>
</dbReference>
<feature type="transmembrane region" description="Helical" evidence="2">
    <location>
        <begin position="247"/>
        <end position="269"/>
    </location>
</feature>
<dbReference type="GO" id="GO:0005886">
    <property type="term" value="C:plasma membrane"/>
    <property type="evidence" value="ECO:0007669"/>
    <property type="project" value="UniProtKB-SubCell"/>
</dbReference>
<feature type="transmembrane region" description="Helical" evidence="2">
    <location>
        <begin position="62"/>
        <end position="81"/>
    </location>
</feature>
<evidence type="ECO:0000256" key="1">
    <source>
        <dbReference type="ARBA" id="ARBA00004651"/>
    </source>
</evidence>
<dbReference type="PANTHER" id="PTHR23526:SF2">
    <property type="entry name" value="MAJOR FACILITATOR SUPERFAMILY (MFS) PROFILE DOMAIN-CONTAINING PROTEIN"/>
    <property type="match status" value="1"/>
</dbReference>
<feature type="transmembrane region" description="Helical" evidence="2">
    <location>
        <begin position="122"/>
        <end position="140"/>
    </location>
</feature>
<keyword evidence="2" id="KW-0812">Transmembrane</keyword>
<feature type="transmembrane region" description="Helical" evidence="2">
    <location>
        <begin position="370"/>
        <end position="392"/>
    </location>
</feature>
<feature type="transmembrane region" description="Helical" evidence="2">
    <location>
        <begin position="275"/>
        <end position="297"/>
    </location>
</feature>
<feature type="transmembrane region" description="Helical" evidence="2">
    <location>
        <begin position="412"/>
        <end position="430"/>
    </location>
</feature>
<feature type="transmembrane region" description="Helical" evidence="2">
    <location>
        <begin position="31"/>
        <end position="56"/>
    </location>
</feature>
<dbReference type="CDD" id="cd06174">
    <property type="entry name" value="MFS"/>
    <property type="match status" value="1"/>
</dbReference>
<dbReference type="GO" id="GO:0022857">
    <property type="term" value="F:transmembrane transporter activity"/>
    <property type="evidence" value="ECO:0007669"/>
    <property type="project" value="InterPro"/>
</dbReference>
<proteinExistence type="predicted"/>
<feature type="transmembrane region" description="Helical" evidence="2">
    <location>
        <begin position="192"/>
        <end position="214"/>
    </location>
</feature>
<keyword evidence="2" id="KW-1133">Transmembrane helix</keyword>
<name>A0A1I5DJB8_9FIRM</name>
<dbReference type="EMBL" id="FOWD01000006">
    <property type="protein sequence ID" value="SFN99364.1"/>
    <property type="molecule type" value="Genomic_DNA"/>
</dbReference>
<feature type="transmembrane region" description="Helical" evidence="2">
    <location>
        <begin position="161"/>
        <end position="180"/>
    </location>
</feature>
<dbReference type="SUPFAM" id="SSF103473">
    <property type="entry name" value="MFS general substrate transporter"/>
    <property type="match status" value="1"/>
</dbReference>
<dbReference type="OrthoDB" id="1714505at2"/>
<dbReference type="Proteomes" id="UP000198806">
    <property type="component" value="Unassembled WGS sequence"/>
</dbReference>
<comment type="subcellular location">
    <subcellularLocation>
        <location evidence="1">Cell membrane</location>
        <topology evidence="1">Multi-pass membrane protein</topology>
    </subcellularLocation>
</comment>